<dbReference type="GO" id="GO:0009117">
    <property type="term" value="P:nucleotide metabolic process"/>
    <property type="evidence" value="ECO:0007669"/>
    <property type="project" value="UniProtKB-KW"/>
</dbReference>
<feature type="binding site" evidence="11">
    <location>
        <begin position="12"/>
        <end position="17"/>
    </location>
    <ligand>
        <name>substrate</name>
    </ligand>
</feature>
<dbReference type="GO" id="GO:0046872">
    <property type="term" value="F:metal ion binding"/>
    <property type="evidence" value="ECO:0007669"/>
    <property type="project" value="UniProtKB-KW"/>
</dbReference>
<dbReference type="SUPFAM" id="SSF52972">
    <property type="entry name" value="ITPase-like"/>
    <property type="match status" value="1"/>
</dbReference>
<comment type="catalytic activity">
    <reaction evidence="8 11">
        <text>ITP + H2O = IDP + phosphate + H(+)</text>
        <dbReference type="Rhea" id="RHEA:28330"/>
        <dbReference type="ChEBI" id="CHEBI:15377"/>
        <dbReference type="ChEBI" id="CHEBI:15378"/>
        <dbReference type="ChEBI" id="CHEBI:43474"/>
        <dbReference type="ChEBI" id="CHEBI:58280"/>
        <dbReference type="ChEBI" id="CHEBI:61402"/>
        <dbReference type="EC" id="3.6.1.73"/>
    </reaction>
</comment>
<evidence type="ECO:0000256" key="8">
    <source>
        <dbReference type="ARBA" id="ARBA00048174"/>
    </source>
</evidence>
<keyword evidence="6 11" id="KW-0546">Nucleotide metabolism</keyword>
<dbReference type="InterPro" id="IPR050299">
    <property type="entry name" value="YjjX_NTPase"/>
</dbReference>
<evidence type="ECO:0000256" key="5">
    <source>
        <dbReference type="ARBA" id="ARBA00022842"/>
    </source>
</evidence>
<comment type="caution">
    <text evidence="13">The sequence shown here is derived from an EMBL/GenBank/DDBJ whole genome shotgun (WGS) entry which is preliminary data.</text>
</comment>
<dbReference type="Gene3D" id="3.90.950.10">
    <property type="match status" value="1"/>
</dbReference>
<sequence length="183" mass="18731">MLDSFRRVVVGSTNPVKIAAVRAIVTRLVPDADVMGVSVPSGVPDQPVGDAETQDGARQRAQLALVAGAGTLGVGLEGGIVVLPDGAMRSCAWAVVVDANGQEGMGGSLSMPIPDIVAARIRDGQELGYAMDAVARVTGTKHGQGAVGILTAGLVDRQRAYEPMVAYALAPWLAPELFAASND</sequence>
<name>A0A3D4VCY3_9BACT</name>
<dbReference type="AlphaFoldDB" id="A0A3D4VCY3"/>
<dbReference type="GO" id="GO:0000166">
    <property type="term" value="F:nucleotide binding"/>
    <property type="evidence" value="ECO:0007669"/>
    <property type="project" value="UniProtKB-KW"/>
</dbReference>
<dbReference type="InterPro" id="IPR002786">
    <property type="entry name" value="Non_canon_purine_NTPase"/>
</dbReference>
<comment type="subunit">
    <text evidence="11">Homodimer.</text>
</comment>
<keyword evidence="3 11" id="KW-0547">Nucleotide-binding</keyword>
<feature type="domain" description="Non-canonical purine NTP phosphatase/PRRC1" evidence="12">
    <location>
        <begin position="11"/>
        <end position="173"/>
    </location>
</feature>
<keyword evidence="4 11" id="KW-0378">Hydrolase</keyword>
<evidence type="ECO:0000313" key="14">
    <source>
        <dbReference type="Proteomes" id="UP000264071"/>
    </source>
</evidence>
<reference evidence="13 14" key="1">
    <citation type="journal article" date="2018" name="Nat. Biotechnol.">
        <title>A standardized bacterial taxonomy based on genome phylogeny substantially revises the tree of life.</title>
        <authorList>
            <person name="Parks D.H."/>
            <person name="Chuvochina M."/>
            <person name="Waite D.W."/>
            <person name="Rinke C."/>
            <person name="Skarshewski A."/>
            <person name="Chaumeil P.A."/>
            <person name="Hugenholtz P."/>
        </authorList>
    </citation>
    <scope>NUCLEOTIDE SEQUENCE [LARGE SCALE GENOMIC DNA]</scope>
    <source>
        <strain evidence="13">UBA8844</strain>
    </source>
</reference>
<comment type="catalytic activity">
    <reaction evidence="9 11">
        <text>XTP + H2O = XDP + phosphate + H(+)</text>
        <dbReference type="Rhea" id="RHEA:28406"/>
        <dbReference type="ChEBI" id="CHEBI:15377"/>
        <dbReference type="ChEBI" id="CHEBI:15378"/>
        <dbReference type="ChEBI" id="CHEBI:43474"/>
        <dbReference type="ChEBI" id="CHEBI:59884"/>
        <dbReference type="ChEBI" id="CHEBI:61314"/>
        <dbReference type="EC" id="3.6.1.73"/>
    </reaction>
</comment>
<dbReference type="FunFam" id="3.90.950.10:FF:000002">
    <property type="entry name" value="Inosine/xanthosine triphosphatase"/>
    <property type="match status" value="1"/>
</dbReference>
<proteinExistence type="inferred from homology"/>
<evidence type="ECO:0000256" key="4">
    <source>
        <dbReference type="ARBA" id="ARBA00022801"/>
    </source>
</evidence>
<keyword evidence="2 11" id="KW-0479">Metal-binding</keyword>
<keyword evidence="5 11" id="KW-0460">Magnesium</keyword>
<dbReference type="OMA" id="ADYWVGI"/>
<evidence type="ECO:0000256" key="11">
    <source>
        <dbReference type="HAMAP-Rule" id="MF_00648"/>
    </source>
</evidence>
<evidence type="ECO:0000256" key="3">
    <source>
        <dbReference type="ARBA" id="ARBA00022741"/>
    </source>
</evidence>
<evidence type="ECO:0000256" key="6">
    <source>
        <dbReference type="ARBA" id="ARBA00023080"/>
    </source>
</evidence>
<dbReference type="NCBIfam" id="TIGR00258">
    <property type="entry name" value="inosine/xanthosine triphosphatase"/>
    <property type="match status" value="1"/>
</dbReference>
<comment type="similarity">
    <text evidence="10 11">Belongs to the YjjX NTPase family.</text>
</comment>
<keyword evidence="7 11" id="KW-0464">Manganese</keyword>
<comment type="cofactor">
    <cofactor evidence="11">
        <name>Mg(2+)</name>
        <dbReference type="ChEBI" id="CHEBI:18420"/>
    </cofactor>
    <cofactor evidence="11">
        <name>Mn(2+)</name>
        <dbReference type="ChEBI" id="CHEBI:29035"/>
    </cofactor>
    <text evidence="11">Binds 1 divalent metal cation per subunit; can use either Mg(2+) or Mn(2+).</text>
</comment>
<dbReference type="GO" id="GO:0006772">
    <property type="term" value="P:thiamine metabolic process"/>
    <property type="evidence" value="ECO:0007669"/>
    <property type="project" value="TreeGrafter"/>
</dbReference>
<evidence type="ECO:0000256" key="9">
    <source>
        <dbReference type="ARBA" id="ARBA00048781"/>
    </source>
</evidence>
<dbReference type="HAMAP" id="MF_00648">
    <property type="entry name" value="Non_canon_purine_NTPase_YjjX"/>
    <property type="match status" value="1"/>
</dbReference>
<evidence type="ECO:0000256" key="1">
    <source>
        <dbReference type="ARBA" id="ARBA00001936"/>
    </source>
</evidence>
<comment type="function">
    <text evidence="11">Phosphatase that hydrolyzes non-canonical purine nucleotides such as XTP and ITP to their respective diphosphate derivatives. Probably excludes non-canonical purines from DNA/RNA precursor pool, thus preventing their incorporation into DNA/RNA and avoiding chromosomal lesions.</text>
</comment>
<gene>
    <name evidence="13" type="primary">yjjX</name>
    <name evidence="13" type="ORF">DGD08_13360</name>
</gene>
<evidence type="ECO:0000256" key="2">
    <source>
        <dbReference type="ARBA" id="ARBA00022723"/>
    </source>
</evidence>
<dbReference type="Pfam" id="PF01931">
    <property type="entry name" value="NTPase_I-T"/>
    <property type="match status" value="1"/>
</dbReference>
<dbReference type="InterPro" id="IPR026533">
    <property type="entry name" value="NTPase/PRRC1"/>
</dbReference>
<organism evidence="13 14">
    <name type="scientific">Gemmatimonas aurantiaca</name>
    <dbReference type="NCBI Taxonomy" id="173480"/>
    <lineage>
        <taxon>Bacteria</taxon>
        <taxon>Pseudomonadati</taxon>
        <taxon>Gemmatimonadota</taxon>
        <taxon>Gemmatimonadia</taxon>
        <taxon>Gemmatimonadales</taxon>
        <taxon>Gemmatimonadaceae</taxon>
        <taxon>Gemmatimonas</taxon>
    </lineage>
</organism>
<dbReference type="PANTHER" id="PTHR34699">
    <property type="match status" value="1"/>
</dbReference>
<dbReference type="InterPro" id="IPR029001">
    <property type="entry name" value="ITPase-like_fam"/>
</dbReference>
<dbReference type="PANTHER" id="PTHR34699:SF2">
    <property type="entry name" value="NON-CANONICAL PURINE NTP PHOSPHATASE_PRRC1 DOMAIN-CONTAINING PROTEIN"/>
    <property type="match status" value="1"/>
</dbReference>
<dbReference type="EC" id="3.6.1.73" evidence="11"/>
<dbReference type="EMBL" id="DPIY01000010">
    <property type="protein sequence ID" value="HCT58187.1"/>
    <property type="molecule type" value="Genomic_DNA"/>
</dbReference>
<comment type="cofactor">
    <cofactor evidence="1">
        <name>Mn(2+)</name>
        <dbReference type="ChEBI" id="CHEBI:29035"/>
    </cofactor>
</comment>
<evidence type="ECO:0000256" key="7">
    <source>
        <dbReference type="ARBA" id="ARBA00023211"/>
    </source>
</evidence>
<evidence type="ECO:0000259" key="12">
    <source>
        <dbReference type="Pfam" id="PF01931"/>
    </source>
</evidence>
<evidence type="ECO:0000256" key="10">
    <source>
        <dbReference type="ARBA" id="ARBA00060855"/>
    </source>
</evidence>
<dbReference type="GO" id="GO:0103023">
    <property type="term" value="F:ITPase activity"/>
    <property type="evidence" value="ECO:0007669"/>
    <property type="project" value="UniProtKB-EC"/>
</dbReference>
<protein>
    <recommendedName>
        <fullName evidence="11">Probable inosine/xanthosine triphosphatase</fullName>
        <shortName evidence="11">ITPase/XTPase</shortName>
        <ecNumber evidence="11">3.6.1.73</ecNumber>
    </recommendedName>
    <alternativeName>
        <fullName evidence="11">Non-canonical purine NTP phosphatase</fullName>
    </alternativeName>
    <alternativeName>
        <fullName evidence="11">Non-standard purine NTP phosphatase</fullName>
    </alternativeName>
    <alternativeName>
        <fullName evidence="11">Nucleoside-triphosphate phosphatase</fullName>
        <shortName evidence="11">NTPase</shortName>
    </alternativeName>
</protein>
<evidence type="ECO:0000313" key="13">
    <source>
        <dbReference type="EMBL" id="HCT58187.1"/>
    </source>
</evidence>
<dbReference type="Proteomes" id="UP000264071">
    <property type="component" value="Unassembled WGS sequence"/>
</dbReference>
<comment type="caution">
    <text evidence="11">Lacks conserved residue(s) required for the propagation of feature annotation.</text>
</comment>
<accession>A0A3D4VCY3</accession>